<dbReference type="InterPro" id="IPR018108">
    <property type="entry name" value="MCP_transmembrane"/>
</dbReference>
<dbReference type="Proteomes" id="UP000504617">
    <property type="component" value="Unplaced"/>
</dbReference>
<dbReference type="SUPFAM" id="SSF103506">
    <property type="entry name" value="Mitochondrial carrier"/>
    <property type="match status" value="1"/>
</dbReference>
<dbReference type="CTD" id="203427"/>
<protein>
    <submittedName>
        <fullName evidence="9">Solute carrier family 25 member 43</fullName>
    </submittedName>
</protein>
<dbReference type="InterPro" id="IPR023395">
    <property type="entry name" value="MCP_dom_sf"/>
</dbReference>
<dbReference type="GeneID" id="106549167"/>
<evidence type="ECO:0000313" key="8">
    <source>
        <dbReference type="Proteomes" id="UP000504617"/>
    </source>
</evidence>
<keyword evidence="8" id="KW-1185">Reference proteome</keyword>
<keyword evidence="3 5" id="KW-0812">Transmembrane</keyword>
<evidence type="ECO:0000256" key="4">
    <source>
        <dbReference type="ARBA" id="ARBA00023136"/>
    </source>
</evidence>
<dbReference type="KEGG" id="tsr:106549167"/>
<dbReference type="PROSITE" id="PS50920">
    <property type="entry name" value="SOLCAR"/>
    <property type="match status" value="1"/>
</dbReference>
<evidence type="ECO:0000313" key="9">
    <source>
        <dbReference type="RefSeq" id="XP_013922217.1"/>
    </source>
</evidence>
<dbReference type="Gene3D" id="1.50.40.10">
    <property type="entry name" value="Mitochondrial carrier domain"/>
    <property type="match status" value="1"/>
</dbReference>
<dbReference type="Pfam" id="PF00153">
    <property type="entry name" value="Mito_carr"/>
    <property type="match status" value="1"/>
</dbReference>
<sequence>MVRHGHLEARRTADCAAAVGLRRAGRGGEPQLDGPAGGAYRAGPGRGSARAEKRPLASRPQPVPGRGTGRALERQPDRLLAPPALQRRAARLLPPAQSSHLPCSGGVDVRFSGVIDCFKQTVKTKGVLALWNGLTANLLRIVPYFGIMFSTFEFCKRVCLYWNGYTDSPLRYALTPGVDQSLRPQELQDVKLLGRRNF</sequence>
<keyword evidence="6" id="KW-0813">Transport</keyword>
<feature type="repeat" description="Solcar" evidence="5">
    <location>
        <begin position="77"/>
        <end position="158"/>
    </location>
</feature>
<dbReference type="GO" id="GO:0016020">
    <property type="term" value="C:membrane"/>
    <property type="evidence" value="ECO:0007669"/>
    <property type="project" value="UniProtKB-SubCell"/>
</dbReference>
<dbReference type="AlphaFoldDB" id="A0A6I9YDI6"/>
<keyword evidence="4 5" id="KW-0472">Membrane</keyword>
<evidence type="ECO:0000256" key="2">
    <source>
        <dbReference type="ARBA" id="ARBA00006375"/>
    </source>
</evidence>
<accession>A0A6I9YDI6</accession>
<gene>
    <name evidence="9" type="primary">SLC25A43</name>
</gene>
<comment type="subcellular location">
    <subcellularLocation>
        <location evidence="1">Membrane</location>
        <topology evidence="1">Multi-pass membrane protein</topology>
    </subcellularLocation>
</comment>
<organism evidence="8 9">
    <name type="scientific">Thamnophis sirtalis</name>
    <dbReference type="NCBI Taxonomy" id="35019"/>
    <lineage>
        <taxon>Eukaryota</taxon>
        <taxon>Metazoa</taxon>
        <taxon>Chordata</taxon>
        <taxon>Craniata</taxon>
        <taxon>Vertebrata</taxon>
        <taxon>Euteleostomi</taxon>
        <taxon>Lepidosauria</taxon>
        <taxon>Squamata</taxon>
        <taxon>Bifurcata</taxon>
        <taxon>Unidentata</taxon>
        <taxon>Episquamata</taxon>
        <taxon>Toxicofera</taxon>
        <taxon>Serpentes</taxon>
        <taxon>Colubroidea</taxon>
        <taxon>Colubridae</taxon>
        <taxon>Natricinae</taxon>
        <taxon>Thamnophis</taxon>
    </lineage>
</organism>
<evidence type="ECO:0000256" key="1">
    <source>
        <dbReference type="ARBA" id="ARBA00004141"/>
    </source>
</evidence>
<proteinExistence type="inferred from homology"/>
<feature type="region of interest" description="Disordered" evidence="7">
    <location>
        <begin position="25"/>
        <end position="77"/>
    </location>
</feature>
<evidence type="ECO:0000256" key="5">
    <source>
        <dbReference type="PROSITE-ProRule" id="PRU00282"/>
    </source>
</evidence>
<name>A0A6I9YDI6_9SAUR</name>
<comment type="similarity">
    <text evidence="2 6">Belongs to the mitochondrial carrier (TC 2.A.29) family.</text>
</comment>
<evidence type="ECO:0000256" key="7">
    <source>
        <dbReference type="SAM" id="MobiDB-lite"/>
    </source>
</evidence>
<dbReference type="OrthoDB" id="270584at2759"/>
<reference evidence="9" key="1">
    <citation type="submission" date="2025-08" db="UniProtKB">
        <authorList>
            <consortium name="RefSeq"/>
        </authorList>
    </citation>
    <scope>IDENTIFICATION</scope>
    <source>
        <tissue evidence="9">Skeletal muscle</tissue>
    </source>
</reference>
<evidence type="ECO:0000256" key="6">
    <source>
        <dbReference type="RuleBase" id="RU000488"/>
    </source>
</evidence>
<dbReference type="RefSeq" id="XP_013922217.1">
    <property type="nucleotide sequence ID" value="XM_014066742.1"/>
</dbReference>
<evidence type="ECO:0000256" key="3">
    <source>
        <dbReference type="ARBA" id="ARBA00022692"/>
    </source>
</evidence>